<evidence type="ECO:0000256" key="3">
    <source>
        <dbReference type="ARBA" id="ARBA00023002"/>
    </source>
</evidence>
<evidence type="ECO:0000256" key="2">
    <source>
        <dbReference type="ARBA" id="ARBA00022723"/>
    </source>
</evidence>
<dbReference type="Proteomes" id="UP000243904">
    <property type="component" value="Chromosome I"/>
</dbReference>
<dbReference type="EMBL" id="LT629750">
    <property type="protein sequence ID" value="SDS47574.1"/>
    <property type="molecule type" value="Genomic_DNA"/>
</dbReference>
<keyword evidence="1" id="KW-0001">2Fe-2S</keyword>
<dbReference type="RefSeq" id="WP_146687228.1">
    <property type="nucleotide sequence ID" value="NZ_LT629750.1"/>
</dbReference>
<dbReference type="InterPro" id="IPR036922">
    <property type="entry name" value="Rieske_2Fe-2S_sf"/>
</dbReference>
<keyword evidence="4" id="KW-0408">Iron</keyword>
<keyword evidence="2" id="KW-0479">Metal-binding</keyword>
<dbReference type="PROSITE" id="PS51296">
    <property type="entry name" value="RIESKE"/>
    <property type="match status" value="1"/>
</dbReference>
<accession>A0A1H1SHT1</accession>
<name>A0A1H1SHT1_9BRAD</name>
<dbReference type="GO" id="GO:0016491">
    <property type="term" value="F:oxidoreductase activity"/>
    <property type="evidence" value="ECO:0007669"/>
    <property type="project" value="UniProtKB-KW"/>
</dbReference>
<dbReference type="GO" id="GO:0051537">
    <property type="term" value="F:2 iron, 2 sulfur cluster binding"/>
    <property type="evidence" value="ECO:0007669"/>
    <property type="project" value="UniProtKB-KW"/>
</dbReference>
<dbReference type="CDD" id="cd03479">
    <property type="entry name" value="Rieske_RO_Alpha_PhDO_like"/>
    <property type="match status" value="1"/>
</dbReference>
<dbReference type="PROSITE" id="PS00570">
    <property type="entry name" value="RING_HYDROXYL_ALPHA"/>
    <property type="match status" value="1"/>
</dbReference>
<organism evidence="7 8">
    <name type="scientific">Bradyrhizobium canariense</name>
    <dbReference type="NCBI Taxonomy" id="255045"/>
    <lineage>
        <taxon>Bacteria</taxon>
        <taxon>Pseudomonadati</taxon>
        <taxon>Pseudomonadota</taxon>
        <taxon>Alphaproteobacteria</taxon>
        <taxon>Hyphomicrobiales</taxon>
        <taxon>Nitrobacteraceae</taxon>
        <taxon>Bradyrhizobium</taxon>
    </lineage>
</organism>
<dbReference type="PANTHER" id="PTHR21266">
    <property type="entry name" value="IRON-SULFUR DOMAIN CONTAINING PROTEIN"/>
    <property type="match status" value="1"/>
</dbReference>
<evidence type="ECO:0000313" key="7">
    <source>
        <dbReference type="EMBL" id="SDS47574.1"/>
    </source>
</evidence>
<keyword evidence="3" id="KW-0560">Oxidoreductase</keyword>
<dbReference type="AlphaFoldDB" id="A0A1H1SHT1"/>
<dbReference type="PANTHER" id="PTHR21266:SF59">
    <property type="entry name" value="BLR4922 PROTEIN"/>
    <property type="match status" value="1"/>
</dbReference>
<keyword evidence="5" id="KW-0411">Iron-sulfur</keyword>
<dbReference type="SUPFAM" id="SSF55961">
    <property type="entry name" value="Bet v1-like"/>
    <property type="match status" value="1"/>
</dbReference>
<evidence type="ECO:0000256" key="5">
    <source>
        <dbReference type="ARBA" id="ARBA00023014"/>
    </source>
</evidence>
<evidence type="ECO:0000313" key="8">
    <source>
        <dbReference type="Proteomes" id="UP000243904"/>
    </source>
</evidence>
<sequence>MSLAPKLEKMKAIAGPYRGYDQREAPEPDWDLARTGPNTKMGEYMRRFWQPVCLSSQLADLPHLIRVLGEDLVAFRDRSGRVGVVHRHCCHRGTTLEYGRIEENGIRCCYHGWLFDVDGTVLETPGEPPQSRLKQTVFQGAYPAVEYHGLVLAYMGPPELKPPFPEYDLFKIPGLSLYPSAVTHENNWLQTFENNMDPFHGQFLHTRFTPHFGDHYFVLPVVEWKLTADGSGIFYCALRRVDDDLLWVRLFHCIFPNFAFVGSLYDLNMQEPYFQRCFYVRAVVPNDDERTTIYSWRLHGEGEFAGGEPERNGWNSIDIDGQVEQPDYELKQRAPGDWEAQGGQRTIAVHALERLGTTDAGVAMLRRGLRSILAGKVPAAFPVSETNTHEAPLKNIYSSNTVLRIRRRSDPDAERAHLLAVGREIYGLVERADSFSPQDRRDEIIAGMQDIEKRLA</sequence>
<proteinExistence type="predicted"/>
<protein>
    <submittedName>
        <fullName evidence="7">Rieske [2Fe-2S] domain-containing protein</fullName>
    </submittedName>
</protein>
<dbReference type="InterPro" id="IPR050584">
    <property type="entry name" value="Cholesterol_7-desaturase"/>
</dbReference>
<reference evidence="8" key="1">
    <citation type="submission" date="2016-10" db="EMBL/GenBank/DDBJ databases">
        <authorList>
            <person name="Varghese N."/>
            <person name="Submissions S."/>
        </authorList>
    </citation>
    <scope>NUCLEOTIDE SEQUENCE [LARGE SCALE GENOMIC DNA]</scope>
    <source>
        <strain evidence="8">GAS369</strain>
    </source>
</reference>
<evidence type="ECO:0000256" key="4">
    <source>
        <dbReference type="ARBA" id="ARBA00023004"/>
    </source>
</evidence>
<keyword evidence="8" id="KW-1185">Reference proteome</keyword>
<dbReference type="SUPFAM" id="SSF50022">
    <property type="entry name" value="ISP domain"/>
    <property type="match status" value="1"/>
</dbReference>
<dbReference type="InterPro" id="IPR015881">
    <property type="entry name" value="ARHD_Rieske_2Fe_2S"/>
</dbReference>
<evidence type="ECO:0000256" key="1">
    <source>
        <dbReference type="ARBA" id="ARBA00022714"/>
    </source>
</evidence>
<dbReference type="InterPro" id="IPR017941">
    <property type="entry name" value="Rieske_2Fe-2S"/>
</dbReference>
<gene>
    <name evidence="7" type="ORF">SAMN05444158_2174</name>
</gene>
<dbReference type="Gene3D" id="2.102.10.10">
    <property type="entry name" value="Rieske [2Fe-2S] iron-sulphur domain"/>
    <property type="match status" value="1"/>
</dbReference>
<dbReference type="Pfam" id="PF00355">
    <property type="entry name" value="Rieske"/>
    <property type="match status" value="1"/>
</dbReference>
<feature type="domain" description="Rieske" evidence="6">
    <location>
        <begin position="49"/>
        <end position="144"/>
    </location>
</feature>
<evidence type="ECO:0000259" key="6">
    <source>
        <dbReference type="PROSITE" id="PS51296"/>
    </source>
</evidence>
<dbReference type="GO" id="GO:0005506">
    <property type="term" value="F:iron ion binding"/>
    <property type="evidence" value="ECO:0007669"/>
    <property type="project" value="InterPro"/>
</dbReference>